<dbReference type="PANTHER" id="PTHR31061:SF24">
    <property type="entry name" value="LD22376P"/>
    <property type="match status" value="1"/>
</dbReference>
<feature type="transmembrane region" description="Helical" evidence="1">
    <location>
        <begin position="38"/>
        <end position="55"/>
    </location>
</feature>
<dbReference type="STRING" id="37360.A0A0G4J5C5"/>
<evidence type="ECO:0000313" key="4">
    <source>
        <dbReference type="Proteomes" id="UP000039324"/>
    </source>
</evidence>
<dbReference type="PANTHER" id="PTHR31061">
    <property type="entry name" value="LD22376P"/>
    <property type="match status" value="1"/>
</dbReference>
<dbReference type="OMA" id="CFMIIVN"/>
<keyword evidence="1" id="KW-0472">Membrane</keyword>
<dbReference type="Proteomes" id="UP000039324">
    <property type="component" value="Unassembled WGS sequence"/>
</dbReference>
<feature type="transmembrane region" description="Helical" evidence="1">
    <location>
        <begin position="146"/>
        <end position="163"/>
    </location>
</feature>
<feature type="transmembrane region" description="Helical" evidence="1">
    <location>
        <begin position="302"/>
        <end position="323"/>
    </location>
</feature>
<keyword evidence="1" id="KW-0812">Transmembrane</keyword>
<feature type="transmembrane region" description="Helical" evidence="1">
    <location>
        <begin position="371"/>
        <end position="391"/>
    </location>
</feature>
<feature type="transmembrane region" description="Helical" evidence="1">
    <location>
        <begin position="175"/>
        <end position="197"/>
    </location>
</feature>
<protein>
    <recommendedName>
        <fullName evidence="2">Heparan-alpha-glucosaminide N-acetyltransferase catalytic domain-containing protein</fullName>
    </recommendedName>
</protein>
<feature type="transmembrane region" description="Helical" evidence="1">
    <location>
        <begin position="329"/>
        <end position="351"/>
    </location>
</feature>
<sequence length="444" mass="48305">MESGARELLVNHDLPAPGGTDDVEVSVATSSSAKPGRLVALDAFRGAVVILMILVDDAGPVYGHAIDHSPWDGIRLADVVMPAFLFAVGCSTGLSITSRRNRGVQRWAIAKDTFYRCSRLFALGLLLQGGTFPNGYSLANLRIPGILQRIAFVFFAVVLIELYSPTLRSVRHHVLRYIAQYVAMAVVLAVYALLMYATSVTMSCPLGPLKQDPSCSAPGFWDRAILGTRHMYGEPVFNRSPACSSCSPALCPRDDAPVWCSQPFDPEGSLSSISSIASGFAGLQFAHIFNDDKDRHSQSRSWMFMSASWCIIGVAFVGAGIPLNKNLYSLPYVFVTSAGNIVVLAALSIVFESRGHQQNLSYVTAVGRNAILVFVFGASGILDNMLTWVYWDQPSQNIVNTVINLCIDVLGPDMGLLVYVALLKIVFWIAVCKTLDQKGKYYTI</sequence>
<keyword evidence="4" id="KW-1185">Reference proteome</keyword>
<feature type="transmembrane region" description="Helical" evidence="1">
    <location>
        <begin position="117"/>
        <end position="134"/>
    </location>
</feature>
<dbReference type="AlphaFoldDB" id="A0A0G4J5C5"/>
<feature type="domain" description="Heparan-alpha-glucosaminide N-acetyltransferase catalytic" evidence="2">
    <location>
        <begin position="37"/>
        <end position="185"/>
    </location>
</feature>
<evidence type="ECO:0000313" key="3">
    <source>
        <dbReference type="EMBL" id="CEP02750.1"/>
    </source>
</evidence>
<name>A0A0G4J5C5_PLABS</name>
<organism evidence="3 4">
    <name type="scientific">Plasmodiophora brassicae</name>
    <name type="common">Clubroot disease agent</name>
    <dbReference type="NCBI Taxonomy" id="37360"/>
    <lineage>
        <taxon>Eukaryota</taxon>
        <taxon>Sar</taxon>
        <taxon>Rhizaria</taxon>
        <taxon>Endomyxa</taxon>
        <taxon>Phytomyxea</taxon>
        <taxon>Plasmodiophorida</taxon>
        <taxon>Plasmodiophoridae</taxon>
        <taxon>Plasmodiophora</taxon>
    </lineage>
</organism>
<dbReference type="EMBL" id="CDSF01000133">
    <property type="protein sequence ID" value="CEP02750.1"/>
    <property type="molecule type" value="Genomic_DNA"/>
</dbReference>
<reference evidence="3 4" key="1">
    <citation type="submission" date="2015-02" db="EMBL/GenBank/DDBJ databases">
        <authorList>
            <person name="Chooi Y.-H."/>
        </authorList>
    </citation>
    <scope>NUCLEOTIDE SEQUENCE [LARGE SCALE GENOMIC DNA]</scope>
    <source>
        <strain evidence="3">E3</strain>
    </source>
</reference>
<accession>A0A0G4J5C5</accession>
<proteinExistence type="predicted"/>
<feature type="transmembrane region" description="Helical" evidence="1">
    <location>
        <begin position="416"/>
        <end position="435"/>
    </location>
</feature>
<evidence type="ECO:0000259" key="2">
    <source>
        <dbReference type="Pfam" id="PF07786"/>
    </source>
</evidence>
<dbReference type="InterPro" id="IPR012429">
    <property type="entry name" value="HGSNAT_cat"/>
</dbReference>
<keyword evidence="1" id="KW-1133">Transmembrane helix</keyword>
<feature type="transmembrane region" description="Helical" evidence="1">
    <location>
        <begin position="272"/>
        <end position="290"/>
    </location>
</feature>
<dbReference type="Pfam" id="PF07786">
    <property type="entry name" value="HGSNAT_cat"/>
    <property type="match status" value="1"/>
</dbReference>
<gene>
    <name evidence="3" type="ORF">PBRA_002717</name>
</gene>
<dbReference type="OrthoDB" id="2149840at2759"/>
<evidence type="ECO:0000256" key="1">
    <source>
        <dbReference type="SAM" id="Phobius"/>
    </source>
</evidence>
<feature type="transmembrane region" description="Helical" evidence="1">
    <location>
        <begin position="75"/>
        <end position="96"/>
    </location>
</feature>